<protein>
    <recommendedName>
        <fullName evidence="3">Transposase</fullName>
    </recommendedName>
</protein>
<sequence length="93" mass="9887">MSIARAAMDHDVNPNQLRRKIARYQPQILHGSGEPEPMVVDGVSIDISAPPVKDCAKANALPAFVPVVPATIPPSMASSPIPSMTLALHVRLI</sequence>
<evidence type="ECO:0000313" key="1">
    <source>
        <dbReference type="EMBL" id="KND56775.1"/>
    </source>
</evidence>
<evidence type="ECO:0000313" key="2">
    <source>
        <dbReference type="Proteomes" id="UP000036959"/>
    </source>
</evidence>
<dbReference type="Proteomes" id="UP000036959">
    <property type="component" value="Unassembled WGS sequence"/>
</dbReference>
<evidence type="ECO:0008006" key="3">
    <source>
        <dbReference type="Google" id="ProtNLM"/>
    </source>
</evidence>
<dbReference type="EMBL" id="LFJJ01000330">
    <property type="protein sequence ID" value="KND56775.1"/>
    <property type="molecule type" value="Genomic_DNA"/>
</dbReference>
<comment type="caution">
    <text evidence="1">The sequence shown here is derived from an EMBL/GenBank/DDBJ whole genome shotgun (WGS) entry which is preliminary data.</text>
</comment>
<proteinExistence type="predicted"/>
<accession>A0A0L0M3D6</accession>
<gene>
    <name evidence="1" type="ORF">BVER_02379</name>
</gene>
<dbReference type="AlphaFoldDB" id="A0A0L0M3D6"/>
<name>A0A0L0M3D6_9BURK</name>
<reference evidence="2" key="1">
    <citation type="submission" date="2015-06" db="EMBL/GenBank/DDBJ databases">
        <title>Comparative genomics of Burkholderia leaf nodule symbionts.</title>
        <authorList>
            <person name="Carlier A."/>
            <person name="Eberl L."/>
            <person name="Pinto-Carbo M."/>
        </authorList>
    </citation>
    <scope>NUCLEOTIDE SEQUENCE [LARGE SCALE GENOMIC DNA]</scope>
    <source>
        <strain evidence="2">UZHbot4</strain>
    </source>
</reference>
<organism evidence="1 2">
    <name type="scientific">Candidatus Burkholderia verschuerenii</name>
    <dbReference type="NCBI Taxonomy" id="242163"/>
    <lineage>
        <taxon>Bacteria</taxon>
        <taxon>Pseudomonadati</taxon>
        <taxon>Pseudomonadota</taxon>
        <taxon>Betaproteobacteria</taxon>
        <taxon>Burkholderiales</taxon>
        <taxon>Burkholderiaceae</taxon>
        <taxon>Burkholderia</taxon>
    </lineage>
</organism>
<keyword evidence="2" id="KW-1185">Reference proteome</keyword>
<dbReference type="PATRIC" id="fig|242163.4.peg.4426"/>